<dbReference type="Pfam" id="PF13649">
    <property type="entry name" value="Methyltransf_25"/>
    <property type="match status" value="1"/>
</dbReference>
<feature type="region of interest" description="Disordered" evidence="2">
    <location>
        <begin position="87"/>
        <end position="106"/>
    </location>
</feature>
<dbReference type="AlphaFoldDB" id="A0A8H4VEE8"/>
<dbReference type="Proteomes" id="UP000562929">
    <property type="component" value="Unassembled WGS sequence"/>
</dbReference>
<proteinExistence type="inferred from homology"/>
<evidence type="ECO:0000313" key="4">
    <source>
        <dbReference type="EMBL" id="KAF4589531.1"/>
    </source>
</evidence>
<feature type="region of interest" description="Disordered" evidence="2">
    <location>
        <begin position="43"/>
        <end position="63"/>
    </location>
</feature>
<dbReference type="InterPro" id="IPR041698">
    <property type="entry name" value="Methyltransf_25"/>
</dbReference>
<dbReference type="InterPro" id="IPR029063">
    <property type="entry name" value="SAM-dependent_MTases_sf"/>
</dbReference>
<feature type="domain" description="Methyltransferase" evidence="3">
    <location>
        <begin position="164"/>
        <end position="269"/>
    </location>
</feature>
<dbReference type="PANTHER" id="PTHR43591">
    <property type="entry name" value="METHYLTRANSFERASE"/>
    <property type="match status" value="1"/>
</dbReference>
<evidence type="ECO:0000313" key="5">
    <source>
        <dbReference type="Proteomes" id="UP000562929"/>
    </source>
</evidence>
<dbReference type="PANTHER" id="PTHR43591:SF50">
    <property type="entry name" value="METHYLTRANSFERASE DOMAIN-CONTAINING PROTEIN-RELATED"/>
    <property type="match status" value="1"/>
</dbReference>
<organism evidence="4 5">
    <name type="scientific">Ophiocordyceps camponoti-floridani</name>
    <dbReference type="NCBI Taxonomy" id="2030778"/>
    <lineage>
        <taxon>Eukaryota</taxon>
        <taxon>Fungi</taxon>
        <taxon>Dikarya</taxon>
        <taxon>Ascomycota</taxon>
        <taxon>Pezizomycotina</taxon>
        <taxon>Sordariomycetes</taxon>
        <taxon>Hypocreomycetidae</taxon>
        <taxon>Hypocreales</taxon>
        <taxon>Ophiocordycipitaceae</taxon>
        <taxon>Ophiocordyceps</taxon>
    </lineage>
</organism>
<keyword evidence="5" id="KW-1185">Reference proteome</keyword>
<comment type="similarity">
    <text evidence="1">Belongs to the methyltransferase superfamily. LaeA methyltransferase family.</text>
</comment>
<reference evidence="4 5" key="1">
    <citation type="journal article" date="2020" name="G3 (Bethesda)">
        <title>Genetic Underpinnings of Host Manipulation by Ophiocordyceps as Revealed by Comparative Transcriptomics.</title>
        <authorList>
            <person name="Will I."/>
            <person name="Das B."/>
            <person name="Trinh T."/>
            <person name="Brachmann A."/>
            <person name="Ohm R.A."/>
            <person name="de Bekker C."/>
        </authorList>
    </citation>
    <scope>NUCLEOTIDE SEQUENCE [LARGE SCALE GENOMIC DNA]</scope>
    <source>
        <strain evidence="4 5">EC05</strain>
    </source>
</reference>
<protein>
    <submittedName>
        <fullName evidence="4">SAM binding domain-containing protein containing protein</fullName>
    </submittedName>
</protein>
<dbReference type="CDD" id="cd02440">
    <property type="entry name" value="AdoMet_MTases"/>
    <property type="match status" value="1"/>
</dbReference>
<sequence length="485" mass="53252">MVDWDAASMRSSFVALFVVSQLRRAPSAAGRILARDLRALSVSMPRTRPGDDGRPADMTTASAESASSVSALSSLSSTAVATTVATAALSPDPPPSASKDSTPVSRPFIFRNGRPYLDDPKLPYPLPWDIAELHRQSLRTVLLCRLLGAPVCCPELTEKPPQRVLEVGCGSGIWSLMCHRYYKSLGHSDISFTGIDVVSLWPGNSAADWPGLDKDMKWTFVKHDISRLPWPLGDKFDFIMVKDMSLAVAESQLQYRILGKYLRFLKPGGTIEIWDSDHVIRMLRQHVTESTPDSDPVKQEATSSLGAYVLSAKTPLSASANSFLSSYNGWIERALEARHLSPVPCTLIGPAMLQESDVLDDIRSRRLAIPFGEVRWERDPGGGGSNEDAQAEEAMQRTLSADRSAMRATALLTVVQQVQALEPILREASGKSQDEWDMWMGKMMENLMSDGGASLGECLEVGVWWARKKVSLEEEVDECLNGPDE</sequence>
<gene>
    <name evidence="4" type="ORF">GQ602_003420</name>
</gene>
<comment type="caution">
    <text evidence="4">The sequence shown here is derived from an EMBL/GenBank/DDBJ whole genome shotgun (WGS) entry which is preliminary data.</text>
</comment>
<name>A0A8H4VEE8_9HYPO</name>
<dbReference type="Gene3D" id="3.40.50.150">
    <property type="entry name" value="Vaccinia Virus protein VP39"/>
    <property type="match status" value="1"/>
</dbReference>
<dbReference type="SUPFAM" id="SSF53335">
    <property type="entry name" value="S-adenosyl-L-methionine-dependent methyltransferases"/>
    <property type="match status" value="1"/>
</dbReference>
<dbReference type="EMBL" id="JAACLJ010000003">
    <property type="protein sequence ID" value="KAF4589531.1"/>
    <property type="molecule type" value="Genomic_DNA"/>
</dbReference>
<accession>A0A8H4VEE8</accession>
<dbReference type="OrthoDB" id="2013972at2759"/>
<evidence type="ECO:0000256" key="2">
    <source>
        <dbReference type="SAM" id="MobiDB-lite"/>
    </source>
</evidence>
<evidence type="ECO:0000256" key="1">
    <source>
        <dbReference type="ARBA" id="ARBA00038158"/>
    </source>
</evidence>
<evidence type="ECO:0000259" key="3">
    <source>
        <dbReference type="Pfam" id="PF13649"/>
    </source>
</evidence>